<feature type="compositionally biased region" description="Polar residues" evidence="1">
    <location>
        <begin position="16"/>
        <end position="30"/>
    </location>
</feature>
<dbReference type="OrthoDB" id="2567457at2759"/>
<dbReference type="STRING" id="1314773.A0A3N2Q387"/>
<reference evidence="2 3" key="1">
    <citation type="journal article" date="2018" name="Mol. Ecol.">
        <title>The obligate alkalophilic soda-lake fungus Sodiomyces alkalinus has shifted to a protein diet.</title>
        <authorList>
            <person name="Grum-Grzhimaylo A.A."/>
            <person name="Falkoski D.L."/>
            <person name="van den Heuvel J."/>
            <person name="Valero-Jimenez C.A."/>
            <person name="Min B."/>
            <person name="Choi I.G."/>
            <person name="Lipzen A."/>
            <person name="Daum C.G."/>
            <person name="Aanen D.K."/>
            <person name="Tsang A."/>
            <person name="Henrissat B."/>
            <person name="Bilanenko E.N."/>
            <person name="de Vries R.P."/>
            <person name="van Kan J.A.L."/>
            <person name="Grigoriev I.V."/>
            <person name="Debets A.J.M."/>
        </authorList>
    </citation>
    <scope>NUCLEOTIDE SEQUENCE [LARGE SCALE GENOMIC DNA]</scope>
    <source>
        <strain evidence="2 3">F11</strain>
    </source>
</reference>
<name>A0A3N2Q387_SODAK</name>
<proteinExistence type="predicted"/>
<gene>
    <name evidence="2" type="ORF">SODALDRAFT_376932</name>
</gene>
<dbReference type="AlphaFoldDB" id="A0A3N2Q387"/>
<accession>A0A3N2Q387</accession>
<feature type="compositionally biased region" description="Low complexity" evidence="1">
    <location>
        <begin position="1"/>
        <end position="14"/>
    </location>
</feature>
<organism evidence="2 3">
    <name type="scientific">Sodiomyces alkalinus (strain CBS 110278 / VKM F-3762 / F11)</name>
    <name type="common">Alkaliphilic filamentous fungus</name>
    <dbReference type="NCBI Taxonomy" id="1314773"/>
    <lineage>
        <taxon>Eukaryota</taxon>
        <taxon>Fungi</taxon>
        <taxon>Dikarya</taxon>
        <taxon>Ascomycota</taxon>
        <taxon>Pezizomycotina</taxon>
        <taxon>Sordariomycetes</taxon>
        <taxon>Hypocreomycetidae</taxon>
        <taxon>Glomerellales</taxon>
        <taxon>Plectosphaerellaceae</taxon>
        <taxon>Sodiomyces</taxon>
    </lineage>
</organism>
<keyword evidence="3" id="KW-1185">Reference proteome</keyword>
<sequence length="355" mass="38920">MSHLDPSSSSSRPRYNLQTELGQPPAMSTSSVHFSPHKVVEARSTHQLLEAQSRTTCCRIVGKLLALGFVRQMALPSDNVSASHPILSNVVYLPSVAARKYLTVVCTEELCTTYPPANTKTPCLPLVRRRTVALSILTSIVSLHPAFFRIMAPRFPLDEAPGGSEAKEVIQEALSKMHGGASPFPWIDEEGNTLLGCYAGLRLTICHPRSHPPSASSYSYTPGVAKQFFEVAKSIYASGVKPRNRELAIIGLASVLRVPYVALCHRAVAPKVGLTPEQFEDGIAGKVPRDLSEEEALAYRLGRILTSLNGPLDEETWREVTEKMSKTEFIGIAHTVAGYRWVSLLEQVNADSRWD</sequence>
<protein>
    <submittedName>
        <fullName evidence="2">Uncharacterized protein</fullName>
    </submittedName>
</protein>
<dbReference type="InterPro" id="IPR029032">
    <property type="entry name" value="AhpD-like"/>
</dbReference>
<dbReference type="GeneID" id="39583342"/>
<dbReference type="RefSeq" id="XP_028469040.1">
    <property type="nucleotide sequence ID" value="XM_028614865.1"/>
</dbReference>
<dbReference type="EMBL" id="ML119052">
    <property type="protein sequence ID" value="ROT41234.1"/>
    <property type="molecule type" value="Genomic_DNA"/>
</dbReference>
<feature type="region of interest" description="Disordered" evidence="1">
    <location>
        <begin position="1"/>
        <end position="30"/>
    </location>
</feature>
<evidence type="ECO:0000313" key="2">
    <source>
        <dbReference type="EMBL" id="ROT41234.1"/>
    </source>
</evidence>
<dbReference type="Proteomes" id="UP000272025">
    <property type="component" value="Unassembled WGS sequence"/>
</dbReference>
<dbReference type="Gene3D" id="1.20.1290.10">
    <property type="entry name" value="AhpD-like"/>
    <property type="match status" value="1"/>
</dbReference>
<evidence type="ECO:0000313" key="3">
    <source>
        <dbReference type="Proteomes" id="UP000272025"/>
    </source>
</evidence>
<dbReference type="PANTHER" id="PTHR34846:SF11">
    <property type="entry name" value="4-CARBOXYMUCONOLACTONE DECARBOXYLASE FAMILY PROTEIN (AFU_ORTHOLOGUE AFUA_6G11590)"/>
    <property type="match status" value="1"/>
</dbReference>
<dbReference type="SUPFAM" id="SSF69118">
    <property type="entry name" value="AhpD-like"/>
    <property type="match status" value="1"/>
</dbReference>
<dbReference type="PANTHER" id="PTHR34846">
    <property type="entry name" value="4-CARBOXYMUCONOLACTONE DECARBOXYLASE FAMILY PROTEIN (AFU_ORTHOLOGUE AFUA_6G11590)"/>
    <property type="match status" value="1"/>
</dbReference>
<evidence type="ECO:0000256" key="1">
    <source>
        <dbReference type="SAM" id="MobiDB-lite"/>
    </source>
</evidence>